<comment type="similarity">
    <text evidence="2">Belongs to the methyl-accepting chemotaxis (MCP) protein family.</text>
</comment>
<dbReference type="CDD" id="cd01068">
    <property type="entry name" value="globin_sensor"/>
    <property type="match status" value="1"/>
</dbReference>
<evidence type="ECO:0000313" key="6">
    <source>
        <dbReference type="Proteomes" id="UP000008130"/>
    </source>
</evidence>
<dbReference type="Pfam" id="PF00015">
    <property type="entry name" value="MCPsignal"/>
    <property type="match status" value="1"/>
</dbReference>
<dbReference type="InterPro" id="IPR004090">
    <property type="entry name" value="Chemotax_Me-accpt_rcpt"/>
</dbReference>
<dbReference type="PANTHER" id="PTHR32089">
    <property type="entry name" value="METHYL-ACCEPTING CHEMOTAXIS PROTEIN MCPB"/>
    <property type="match status" value="1"/>
</dbReference>
<evidence type="ECO:0000313" key="5">
    <source>
        <dbReference type="EMBL" id="ADZ71475.1"/>
    </source>
</evidence>
<dbReference type="Gene3D" id="1.10.490.10">
    <property type="entry name" value="Globins"/>
    <property type="match status" value="1"/>
</dbReference>
<dbReference type="eggNOG" id="COG0840">
    <property type="taxonomic scope" value="Bacteria"/>
</dbReference>
<dbReference type="KEGG" id="pgv:SL003B_3052"/>
<dbReference type="SMART" id="SM00283">
    <property type="entry name" value="MA"/>
    <property type="match status" value="1"/>
</dbReference>
<reference evidence="5 6" key="1">
    <citation type="journal article" date="2011" name="J. Bacteriol.">
        <title>Complete genome sequence of Polymorphum gilvum SL003B-26A1T, a crude oil-degrading bacterium from oil-polluted saline soil.</title>
        <authorList>
            <person name="Li S.G."/>
            <person name="Tang Y.Q."/>
            <person name="Nie Y."/>
            <person name="Cai M."/>
            <person name="Wu X.L."/>
        </authorList>
    </citation>
    <scope>NUCLEOTIDE SEQUENCE [LARGE SCALE GENOMIC DNA]</scope>
    <source>
        <strain evidence="6">LMG 25793 / CGMCC 1.9160 / SL003B-26A1</strain>
    </source>
</reference>
<dbReference type="SUPFAM" id="SSF58104">
    <property type="entry name" value="Methyl-accepting chemotaxis protein (MCP) signaling domain"/>
    <property type="match status" value="1"/>
</dbReference>
<dbReference type="Proteomes" id="UP000008130">
    <property type="component" value="Chromosome"/>
</dbReference>
<gene>
    <name evidence="5" type="ordered locus">SL003B_3052</name>
</gene>
<evidence type="ECO:0000256" key="2">
    <source>
        <dbReference type="ARBA" id="ARBA00029447"/>
    </source>
</evidence>
<sequence length="447" mass="47795">MASPETSRTEFLGLDEQLGAVLRANRAGILQVIEAVLTDFYRHVARYPETARFFRDPAHVGHAKAMQLRHWSVILEGRFDAPYFASVARIGEVHNKLGLEPRWYIGAYSFLLGGITERLLACDTSFFPSRRRQRERGLLQTAILRAAMLDMDCAISVYIDAGKRDRRETLERLAASFRTSIGEIAAGVAAAAQELEGASERLTRASERSRTRAAEVEASSLEASANVQTVAAATEELSVSVREIGRQVNESYAISDMAVKESAKAMEIVGGLTAAAGRVGEIVSLINEIAEKTNLLALNATIEAARAGEAGRGFAVVAGEVKELAGQTAKATAEIAAQIDGIQAATNRSASAIRSVNETIEKMNAISATISAAVEQQEAATGEISRNVTEASTGTTFVTRSVGDITVASGEAAEVSRHVLSSTRSLSGQSRTLDTELTRFLDSMNAA</sequence>
<dbReference type="PROSITE" id="PS50111">
    <property type="entry name" value="CHEMOTAXIS_TRANSDUC_2"/>
    <property type="match status" value="1"/>
</dbReference>
<dbReference type="AlphaFoldDB" id="F2IW90"/>
<dbReference type="InterPro" id="IPR004089">
    <property type="entry name" value="MCPsignal_dom"/>
</dbReference>
<dbReference type="InterPro" id="IPR012292">
    <property type="entry name" value="Globin/Proto"/>
</dbReference>
<organism evidence="5 6">
    <name type="scientific">Polymorphum gilvum (strain LMG 25793 / CGMCC 1.9160 / SL003B-26A1)</name>
    <dbReference type="NCBI Taxonomy" id="991905"/>
    <lineage>
        <taxon>Bacteria</taxon>
        <taxon>Pseudomonadati</taxon>
        <taxon>Pseudomonadota</taxon>
        <taxon>Alphaproteobacteria</taxon>
        <taxon>Rhodobacterales</taxon>
        <taxon>Paracoccaceae</taxon>
        <taxon>Polymorphum</taxon>
    </lineage>
</organism>
<accession>F2IW90</accession>
<dbReference type="InterPro" id="IPR044398">
    <property type="entry name" value="Globin-sensor_dom"/>
</dbReference>
<dbReference type="GO" id="GO:0019825">
    <property type="term" value="F:oxygen binding"/>
    <property type="evidence" value="ECO:0007669"/>
    <property type="project" value="InterPro"/>
</dbReference>
<dbReference type="GO" id="GO:0004888">
    <property type="term" value="F:transmembrane signaling receptor activity"/>
    <property type="evidence" value="ECO:0007669"/>
    <property type="project" value="InterPro"/>
</dbReference>
<dbReference type="STRING" id="991905.SL003B_3052"/>
<name>F2IW90_POLGS</name>
<protein>
    <submittedName>
        <fullName evidence="5">Methyl-accepting chemotaxis sensory transducer</fullName>
    </submittedName>
</protein>
<dbReference type="GO" id="GO:0006935">
    <property type="term" value="P:chemotaxis"/>
    <property type="evidence" value="ECO:0007669"/>
    <property type="project" value="InterPro"/>
</dbReference>
<dbReference type="GO" id="GO:0020037">
    <property type="term" value="F:heme binding"/>
    <property type="evidence" value="ECO:0007669"/>
    <property type="project" value="InterPro"/>
</dbReference>
<dbReference type="InterPro" id="IPR009050">
    <property type="entry name" value="Globin-like_sf"/>
</dbReference>
<dbReference type="OrthoDB" id="4514964at2"/>
<evidence type="ECO:0000259" key="4">
    <source>
        <dbReference type="PROSITE" id="PS50111"/>
    </source>
</evidence>
<feature type="domain" description="Methyl-accepting transducer" evidence="4">
    <location>
        <begin position="184"/>
        <end position="427"/>
    </location>
</feature>
<evidence type="ECO:0000256" key="3">
    <source>
        <dbReference type="PROSITE-ProRule" id="PRU00284"/>
    </source>
</evidence>
<dbReference type="RefSeq" id="WP_013653786.1">
    <property type="nucleotide sequence ID" value="NC_015259.1"/>
</dbReference>
<dbReference type="PANTHER" id="PTHR32089:SF112">
    <property type="entry name" value="LYSOZYME-LIKE PROTEIN-RELATED"/>
    <property type="match status" value="1"/>
</dbReference>
<evidence type="ECO:0000256" key="1">
    <source>
        <dbReference type="ARBA" id="ARBA00023224"/>
    </source>
</evidence>
<dbReference type="Pfam" id="PF11563">
    <property type="entry name" value="Protoglobin"/>
    <property type="match status" value="1"/>
</dbReference>
<keyword evidence="6" id="KW-1185">Reference proteome</keyword>
<dbReference type="HOGENOM" id="CLU_000445_21_4_5"/>
<dbReference type="SUPFAM" id="SSF46458">
    <property type="entry name" value="Globin-like"/>
    <property type="match status" value="1"/>
</dbReference>
<proteinExistence type="inferred from homology"/>
<keyword evidence="1 3" id="KW-0807">Transducer</keyword>
<dbReference type="PRINTS" id="PR00260">
    <property type="entry name" value="CHEMTRNSDUCR"/>
</dbReference>
<dbReference type="InterPro" id="IPR039379">
    <property type="entry name" value="Protoglobin_sensor_dom"/>
</dbReference>
<dbReference type="EMBL" id="CP002568">
    <property type="protein sequence ID" value="ADZ71475.1"/>
    <property type="molecule type" value="Genomic_DNA"/>
</dbReference>
<dbReference type="GO" id="GO:0007165">
    <property type="term" value="P:signal transduction"/>
    <property type="evidence" value="ECO:0007669"/>
    <property type="project" value="UniProtKB-KW"/>
</dbReference>
<dbReference type="GO" id="GO:0016020">
    <property type="term" value="C:membrane"/>
    <property type="evidence" value="ECO:0007669"/>
    <property type="project" value="InterPro"/>
</dbReference>
<dbReference type="Gene3D" id="1.10.287.950">
    <property type="entry name" value="Methyl-accepting chemotaxis protein"/>
    <property type="match status" value="1"/>
</dbReference>